<feature type="compositionally biased region" description="Basic residues" evidence="1">
    <location>
        <begin position="607"/>
        <end position="624"/>
    </location>
</feature>
<feature type="compositionally biased region" description="Basic residues" evidence="1">
    <location>
        <begin position="1150"/>
        <end position="1161"/>
    </location>
</feature>
<sequence length="1320" mass="145123">MKCKERLVGEKLVAYSGHSYTLDISCGWSANRWITSLCVLSLALVLVLESGADAYRMYPMMARHKFGPMMMRRPAIPMRFTGFVRSENPNADGAMDAQPNTDGKEGEMLAPPSSGGSDAFAPAALHAEARAGHEGTFESGPMMREMVHHSEFPVEIDMGTDMQARVMGFMDDAEADDGNFGRAAGEGEEEQEGEGGAQFRHKKHKKHKHVVHTHHHYHHKKEGYGHGHGGYGHKHGYGHGYGDDEKDGDEYEPTYGHHGRYRRSGSSESADTDAQALDRTDAQPSQTQHTSLGQQQQQQQQLLEVSDVPLPAEVPVPEVTETGYRQSISRRQLVRSKNERLAQIGRERAFRAHRYDEEGEAPHGSDGPCPAEYVEIAGEGLETEKQTVGTAQDSQVVTASKRRPFQPLASMIGKLFKRPSKSAAPSPVVARPENSETKALQREIQSSVATKSPSGTGANFDADLQRHLSTKGQLVGASLNSSAQATPSIVDQPSPGTFFPELGSIVSVRFIDGAGRERTVPFELTSRQLGKGNGSFPEGIPLNYNFFYFHCIPTPSPPNAGVDDDRMRSMAKRMIDGLEGRRAGWAKGGEEANGGGSESDTGEPQHRWQHRRRMANSEWRRRRQPSATPEKVVERRTAAGGEMPTEPAFTTTTVSSTVPANVEDADCDQICSSFYIDERKLTSTSTTMRPPGQDLEELVEEREEPEVQEDGPDNRIDSESIEDPLEAMIARQESKAKEIDRPTSTRNPLWRGLSKRLNMFRERHVKSPRRKPSYPRMTTALPPATMAPPELATIRLTGDELDHGYDSNEIVEYYNDADVGRVLYRMANGRLFEEPQRIHFRRSPNGEDTWRRRRLDRLAARMGRMRKTPTVGASEPKPVTDTLVAATESSKPVVNIGTFRVADPNNAARPQGTPSDMDNYIAQKVREYCQKSCPASSPADQHGYVQSLHVIPPSDEVVGSSIIVQPAHTQTDSATPPKSPPVAATATAGAAPCKAKIVKCIPRALAEQQGQRKPSRTSKANGEPSDTSDDPLVSFARRMRQPPPAPIRNLMQKMLRPFGPRDSRSDPKVVRTGRQLIFDPHNPRMAKPYGGRPTSTDPVERRNQLKELRREMANRPRTRPFEAIKNAISSIRYRMAPTTTTPAPTTTVRRMGRSRRTKPSRARTVATRDTVAAAAPPPPPPPPPPAPAASAAPVPINCAECRRACGGLWRPQSRASGGRRVPRPLASRRNQDGAMVASAGPVEQTSNGEIVASTGNAEPGNWFLSLFDPQEEIVSNAMETGGMMQDIVGSFLKAWTGSDETVAAPRSNTYGNLPYCEDIE</sequence>
<evidence type="ECO:0000256" key="1">
    <source>
        <dbReference type="SAM" id="MobiDB-lite"/>
    </source>
</evidence>
<feature type="region of interest" description="Disordered" evidence="1">
    <location>
        <begin position="1209"/>
        <end position="1236"/>
    </location>
</feature>
<feature type="compositionally biased region" description="Basic residues" evidence="1">
    <location>
        <begin position="764"/>
        <end position="773"/>
    </location>
</feature>
<feature type="region of interest" description="Disordered" evidence="1">
    <location>
        <begin position="583"/>
        <end position="653"/>
    </location>
</feature>
<evidence type="ECO:0000313" key="2">
    <source>
        <dbReference type="EnsemblMetazoa" id="AATE005028-PA.1"/>
    </source>
</evidence>
<feature type="compositionally biased region" description="Low complexity" evidence="1">
    <location>
        <begin position="1137"/>
        <end position="1147"/>
    </location>
</feature>
<feature type="region of interest" description="Disordered" evidence="1">
    <location>
        <begin position="1079"/>
        <end position="1099"/>
    </location>
</feature>
<feature type="region of interest" description="Disordered" evidence="1">
    <location>
        <begin position="174"/>
        <end position="302"/>
    </location>
</feature>
<feature type="region of interest" description="Disordered" evidence="1">
    <location>
        <begin position="1137"/>
        <end position="1192"/>
    </location>
</feature>
<dbReference type="VEuPathDB" id="VectorBase:AATE005028"/>
<reference evidence="2" key="1">
    <citation type="submission" date="2022-08" db="UniProtKB">
        <authorList>
            <consortium name="EnsemblMetazoa"/>
        </authorList>
    </citation>
    <scope>IDENTIFICATION</scope>
    <source>
        <strain evidence="2">EBRO</strain>
    </source>
</reference>
<feature type="region of interest" description="Disordered" evidence="1">
    <location>
        <begin position="417"/>
        <end position="439"/>
    </location>
</feature>
<feature type="region of interest" description="Disordered" evidence="1">
    <location>
        <begin position="87"/>
        <end position="120"/>
    </location>
</feature>
<feature type="region of interest" description="Disordered" evidence="1">
    <location>
        <begin position="683"/>
        <end position="718"/>
    </location>
</feature>
<proteinExistence type="predicted"/>
<feature type="region of interest" description="Disordered" evidence="1">
    <location>
        <begin position="1005"/>
        <end position="1033"/>
    </location>
</feature>
<feature type="compositionally biased region" description="Acidic residues" evidence="1">
    <location>
        <begin position="694"/>
        <end position="711"/>
    </location>
</feature>
<feature type="compositionally biased region" description="Polar residues" evidence="1">
    <location>
        <begin position="282"/>
        <end position="293"/>
    </location>
</feature>
<feature type="compositionally biased region" description="Pro residues" evidence="1">
    <location>
        <begin position="1175"/>
        <end position="1187"/>
    </location>
</feature>
<dbReference type="EnsemblMetazoa" id="AATE005028-RA">
    <property type="protein sequence ID" value="AATE005028-PA.1"/>
    <property type="gene ID" value="AATE005028"/>
</dbReference>
<name>A0A182IT85_ANOAO</name>
<feature type="compositionally biased region" description="Polar residues" evidence="1">
    <location>
        <begin position="1008"/>
        <end position="1020"/>
    </location>
</feature>
<feature type="compositionally biased region" description="Basic residues" evidence="1">
    <location>
        <begin position="199"/>
        <end position="221"/>
    </location>
</feature>
<organism evidence="2">
    <name type="scientific">Anopheles atroparvus</name>
    <name type="common">European mosquito</name>
    <dbReference type="NCBI Taxonomy" id="41427"/>
    <lineage>
        <taxon>Eukaryota</taxon>
        <taxon>Metazoa</taxon>
        <taxon>Ecdysozoa</taxon>
        <taxon>Arthropoda</taxon>
        <taxon>Hexapoda</taxon>
        <taxon>Insecta</taxon>
        <taxon>Pterygota</taxon>
        <taxon>Neoptera</taxon>
        <taxon>Endopterygota</taxon>
        <taxon>Diptera</taxon>
        <taxon>Nematocera</taxon>
        <taxon>Culicoidea</taxon>
        <taxon>Culicidae</taxon>
        <taxon>Anophelinae</taxon>
        <taxon>Anopheles</taxon>
    </lineage>
</organism>
<accession>A0A182IT85</accession>
<protein>
    <submittedName>
        <fullName evidence="2">Uncharacterized protein</fullName>
    </submittedName>
</protein>
<feature type="region of interest" description="Disordered" evidence="1">
    <location>
        <begin position="764"/>
        <end position="784"/>
    </location>
</feature>